<dbReference type="AlphaFoldDB" id="A0A368VYL7"/>
<evidence type="ECO:0000313" key="3">
    <source>
        <dbReference type="EMBL" id="RCW45922.1"/>
    </source>
</evidence>
<name>A0A368VYL7_9ACTN</name>
<evidence type="ECO:0000256" key="1">
    <source>
        <dbReference type="ARBA" id="ARBA00008791"/>
    </source>
</evidence>
<evidence type="ECO:0000259" key="2">
    <source>
        <dbReference type="Pfam" id="PF00582"/>
    </source>
</evidence>
<keyword evidence="4" id="KW-1185">Reference proteome</keyword>
<dbReference type="EMBL" id="QPJC01000002">
    <property type="protein sequence ID" value="RCW45922.1"/>
    <property type="molecule type" value="Genomic_DNA"/>
</dbReference>
<comment type="similarity">
    <text evidence="1">Belongs to the universal stress protein A family.</text>
</comment>
<dbReference type="Pfam" id="PF00582">
    <property type="entry name" value="Usp"/>
    <property type="match status" value="2"/>
</dbReference>
<proteinExistence type="inferred from homology"/>
<dbReference type="PANTHER" id="PTHR46553:SF3">
    <property type="entry name" value="ADENINE NUCLEOTIDE ALPHA HYDROLASES-LIKE SUPERFAMILY PROTEIN"/>
    <property type="match status" value="1"/>
</dbReference>
<dbReference type="Proteomes" id="UP000253495">
    <property type="component" value="Unassembled WGS sequence"/>
</dbReference>
<gene>
    <name evidence="3" type="ORF">DFQ14_102223</name>
</gene>
<dbReference type="InterPro" id="IPR006015">
    <property type="entry name" value="Universal_stress_UspA"/>
</dbReference>
<sequence length="276" mass="29153">MATAVQAITAGIDGSNGSFHAVSWAAAEASRRHARLHLVVVDDDPQRAGHAEDVMRYALEQCRAREPEVVVTDEVVSGHPVEQLLQHSRSAHMLVLGSRGLGGFAGALLGSVSAAVATHSSCPVVVVHDEEVNPSGPVVVGLDNSPASDAALRFAVESAAQRHCEVLAVQAWHEEELLAVPLPPSERDQVRQRIEHTLADQVARVSETWPAIPVRRSAPRGHPVAVLTDAARDAQLLVVGHRGRGGFSGLFLGSVAAGVLHHARCPVVVVRTVEGT</sequence>
<dbReference type="Gene3D" id="3.40.50.620">
    <property type="entry name" value="HUPs"/>
    <property type="match status" value="2"/>
</dbReference>
<feature type="domain" description="UspA" evidence="2">
    <location>
        <begin position="7"/>
        <end position="128"/>
    </location>
</feature>
<protein>
    <submittedName>
        <fullName evidence="3">Nucleotide-binding universal stress UspA family protein</fullName>
    </submittedName>
</protein>
<evidence type="ECO:0000313" key="4">
    <source>
        <dbReference type="Proteomes" id="UP000253495"/>
    </source>
</evidence>
<dbReference type="PANTHER" id="PTHR46553">
    <property type="entry name" value="ADENINE NUCLEOTIDE ALPHA HYDROLASES-LIKE SUPERFAMILY PROTEIN"/>
    <property type="match status" value="1"/>
</dbReference>
<dbReference type="RefSeq" id="WP_114451774.1">
    <property type="nucleotide sequence ID" value="NZ_QPJC01000002.1"/>
</dbReference>
<organism evidence="3 4">
    <name type="scientific">Halopolyspora algeriensis</name>
    <dbReference type="NCBI Taxonomy" id="1500506"/>
    <lineage>
        <taxon>Bacteria</taxon>
        <taxon>Bacillati</taxon>
        <taxon>Actinomycetota</taxon>
        <taxon>Actinomycetes</taxon>
        <taxon>Actinomycetes incertae sedis</taxon>
        <taxon>Halopolyspora</taxon>
    </lineage>
</organism>
<dbReference type="OrthoDB" id="3404132at2"/>
<dbReference type="PRINTS" id="PR01438">
    <property type="entry name" value="UNVRSLSTRESS"/>
</dbReference>
<comment type="caution">
    <text evidence="3">The sequence shown here is derived from an EMBL/GenBank/DDBJ whole genome shotgun (WGS) entry which is preliminary data.</text>
</comment>
<reference evidence="3 4" key="1">
    <citation type="submission" date="2018-07" db="EMBL/GenBank/DDBJ databases">
        <title>Genomic Encyclopedia of Type Strains, Phase III (KMG-III): the genomes of soil and plant-associated and newly described type strains.</title>
        <authorList>
            <person name="Whitman W."/>
        </authorList>
    </citation>
    <scope>NUCLEOTIDE SEQUENCE [LARGE SCALE GENOMIC DNA]</scope>
    <source>
        <strain evidence="3 4">CECT 8575</strain>
    </source>
</reference>
<dbReference type="InterPro" id="IPR006016">
    <property type="entry name" value="UspA"/>
</dbReference>
<dbReference type="InterPro" id="IPR014729">
    <property type="entry name" value="Rossmann-like_a/b/a_fold"/>
</dbReference>
<accession>A0A368VYL7</accession>
<dbReference type="SUPFAM" id="SSF52402">
    <property type="entry name" value="Adenine nucleotide alpha hydrolases-like"/>
    <property type="match status" value="2"/>
</dbReference>
<feature type="domain" description="UspA" evidence="2">
    <location>
        <begin position="137"/>
        <end position="271"/>
    </location>
</feature>